<reference evidence="8 9" key="1">
    <citation type="submission" date="2023-09" db="EMBL/GenBank/DDBJ databases">
        <authorList>
            <person name="Rey-Velasco X."/>
        </authorList>
    </citation>
    <scope>NUCLEOTIDE SEQUENCE [LARGE SCALE GENOMIC DNA]</scope>
    <source>
        <strain evidence="8 9">W311</strain>
    </source>
</reference>
<dbReference type="Gene3D" id="2.30.30.940">
    <property type="match status" value="1"/>
</dbReference>
<dbReference type="SUPFAM" id="SSF52540">
    <property type="entry name" value="P-loop containing nucleoside triphosphate hydrolases"/>
    <property type="match status" value="2"/>
</dbReference>
<dbReference type="InterPro" id="IPR005053">
    <property type="entry name" value="MobA_MobL"/>
</dbReference>
<keyword evidence="2" id="KW-0547">Nucleotide-binding</keyword>
<name>A0ABZ0B899_9SPHN</name>
<dbReference type="InterPro" id="IPR027417">
    <property type="entry name" value="P-loop_NTPase"/>
</dbReference>
<organism evidence="8 9">
    <name type="scientific">Stakelama saccharophila</name>
    <dbReference type="NCBI Taxonomy" id="3075605"/>
    <lineage>
        <taxon>Bacteria</taxon>
        <taxon>Pseudomonadati</taxon>
        <taxon>Pseudomonadota</taxon>
        <taxon>Alphaproteobacteria</taxon>
        <taxon>Sphingomonadales</taxon>
        <taxon>Sphingomonadaceae</taxon>
        <taxon>Stakelama</taxon>
    </lineage>
</organism>
<dbReference type="NCBIfam" id="NF041496">
    <property type="entry name" value="MobQ"/>
    <property type="match status" value="1"/>
</dbReference>
<dbReference type="NCBIfam" id="TIGR02768">
    <property type="entry name" value="TraA_Ti"/>
    <property type="match status" value="1"/>
</dbReference>
<sequence length="979" mass="108540">MAIYHFSAKVISRAAGSSALAAAAYRSASRLHDQRLDRDHDFSSKAGVEHSEVLLPDGAPEHLRYRERLWNDVEAGEVRKDAQLAREVEFAIPRELDSAEGIRLAREFVKAEFVDRGMIADLNVHRDVGPDGMVKPHAHVMLTMRSVDENGFGAKMREWNRTDLLDHWREAWAQHVNHRLVELDIDASVDHRSLEAQGIDLEPQHKIGPAASRMVEQGRSSERLDEHRDIARENGDRLLARPELALDAITHQQSTFTTRDLAMFVHRHSDGKEQFDHVMAAVRGSPELVKLGKDGRGQERFTSRDMLETERRLEIATEALARQRGHGLAERTIGGTLARSASAGLVLGEMQEAALRHVTRDTGLATVVGYAGTGKSAMLSVARDGWEQEGYRVVGAALSGIAAENLEHGSGITSRTLASLEHQWEQDRDLLTSRDVLVIDEAGMIGTRQMERVIAESRKRGAKVVLVGDPEQLQAIEAGAAFRSVAERHGSVEITEVRRQRADWQRDATRQLATGRTGLAISAYDEHGHIHAAETREQARRALIARWDRDCDRSLEASRIILTHTNAEVRELNLAARASLREVEALGEDVTLQTEKGERRFASGDRVMFLRNERSLGVKNGSLGTVHSVSRSRMAVILDDDRAVALDVKDYAAIDHGYAATVHKAQGMTVDRVHVLATPGLDRHAAYVALSRHRDSVDLHYGRDDFADRSKLVRALSRERAKDMASDHLRTPEREQAKQPTKRRSMFDGLKINRDMVEKVIPTPSHDPFAGLDLRPAAPPMTRGMFDGLKLDASPAPGIEPPGLGSAVQRFARATADIMRMRRDGYRELPHQTAALDKARAALEAVRPHAARDLGEAFARDAGLADEAAKGRTSAAIRAMTLETEMRASPERRADRFVEDWTKLATAHRRLDRAGDSKGARAIGQQMTAMGKSMERDAQAESLVRKRLPELGLAPHQGASLSHSIQNWLGHSRSRGLGR</sequence>
<dbReference type="PANTHER" id="PTHR43788">
    <property type="entry name" value="DNA2/NAM7 HELICASE FAMILY MEMBER"/>
    <property type="match status" value="1"/>
</dbReference>
<dbReference type="InterPro" id="IPR050534">
    <property type="entry name" value="Coronavir_polyprotein_1ab"/>
</dbReference>
<evidence type="ECO:0000259" key="7">
    <source>
        <dbReference type="Pfam" id="PF03389"/>
    </source>
</evidence>
<dbReference type="RefSeq" id="WP_313915252.1">
    <property type="nucleotide sequence ID" value="NZ_CP135076.1"/>
</dbReference>
<dbReference type="Proteomes" id="UP001302249">
    <property type="component" value="Chromosome"/>
</dbReference>
<dbReference type="CDD" id="cd17933">
    <property type="entry name" value="DEXSc_RecD-like"/>
    <property type="match status" value="1"/>
</dbReference>
<feature type="domain" description="MobA/MobL protein" evidence="7">
    <location>
        <begin position="18"/>
        <end position="215"/>
    </location>
</feature>
<feature type="compositionally biased region" description="Basic and acidic residues" evidence="5">
    <location>
        <begin position="721"/>
        <end position="737"/>
    </location>
</feature>
<dbReference type="Gene3D" id="3.30.930.30">
    <property type="match status" value="1"/>
</dbReference>
<keyword evidence="4" id="KW-0184">Conjugation</keyword>
<feature type="domain" description="(+)RNA virus helicase C-terminal" evidence="6">
    <location>
        <begin position="654"/>
        <end position="697"/>
    </location>
</feature>
<evidence type="ECO:0000256" key="5">
    <source>
        <dbReference type="SAM" id="MobiDB-lite"/>
    </source>
</evidence>
<dbReference type="EMBL" id="CP135076">
    <property type="protein sequence ID" value="WNO53624.1"/>
    <property type="molecule type" value="Genomic_DNA"/>
</dbReference>
<dbReference type="CDD" id="cd18809">
    <property type="entry name" value="SF1_C_RecD"/>
    <property type="match status" value="1"/>
</dbReference>
<dbReference type="PANTHER" id="PTHR43788:SF6">
    <property type="entry name" value="DNA HELICASE B"/>
    <property type="match status" value="1"/>
</dbReference>
<dbReference type="Pfam" id="PF01443">
    <property type="entry name" value="Viral_helicase1"/>
    <property type="match status" value="1"/>
</dbReference>
<evidence type="ECO:0000256" key="4">
    <source>
        <dbReference type="ARBA" id="ARBA00022971"/>
    </source>
</evidence>
<dbReference type="Pfam" id="PF03389">
    <property type="entry name" value="MobA_MobL"/>
    <property type="match status" value="1"/>
</dbReference>
<dbReference type="InterPro" id="IPR027351">
    <property type="entry name" value="(+)RNA_virus_helicase_core_dom"/>
</dbReference>
<dbReference type="Pfam" id="PF13604">
    <property type="entry name" value="AAA_30"/>
    <property type="match status" value="1"/>
</dbReference>
<evidence type="ECO:0000259" key="6">
    <source>
        <dbReference type="Pfam" id="PF01443"/>
    </source>
</evidence>
<feature type="region of interest" description="Disordered" evidence="5">
    <location>
        <begin position="721"/>
        <end position="743"/>
    </location>
</feature>
<comment type="similarity">
    <text evidence="1">Belongs to the MobA/MobL family.</text>
</comment>
<evidence type="ECO:0000313" key="8">
    <source>
        <dbReference type="EMBL" id="WNO53624.1"/>
    </source>
</evidence>
<keyword evidence="9" id="KW-1185">Reference proteome</keyword>
<protein>
    <submittedName>
        <fullName evidence="8">Ti-type conjugative transfer relaxase TraA</fullName>
    </submittedName>
</protein>
<proteinExistence type="inferred from homology"/>
<keyword evidence="3" id="KW-0067">ATP-binding</keyword>
<evidence type="ECO:0000313" key="9">
    <source>
        <dbReference type="Proteomes" id="UP001302249"/>
    </source>
</evidence>
<accession>A0ABZ0B899</accession>
<dbReference type="NCBIfam" id="NF010464">
    <property type="entry name" value="PRK13889.1"/>
    <property type="match status" value="1"/>
</dbReference>
<gene>
    <name evidence="8" type="primary">traA</name>
    <name evidence="8" type="ORF">RPR59_14490</name>
</gene>
<dbReference type="InterPro" id="IPR014136">
    <property type="entry name" value="TraA_Ti"/>
</dbReference>
<dbReference type="Gene3D" id="3.40.50.300">
    <property type="entry name" value="P-loop containing nucleotide triphosphate hydrolases"/>
    <property type="match status" value="2"/>
</dbReference>
<evidence type="ECO:0000256" key="3">
    <source>
        <dbReference type="ARBA" id="ARBA00022840"/>
    </source>
</evidence>
<evidence type="ECO:0000256" key="2">
    <source>
        <dbReference type="ARBA" id="ARBA00022741"/>
    </source>
</evidence>
<evidence type="ECO:0000256" key="1">
    <source>
        <dbReference type="ARBA" id="ARBA00010873"/>
    </source>
</evidence>